<dbReference type="GO" id="GO:0004806">
    <property type="term" value="F:triacylglycerol lipase activity"/>
    <property type="evidence" value="ECO:0007669"/>
    <property type="project" value="UniProtKB-EC"/>
</dbReference>
<dbReference type="FunFam" id="3.40.50.1110:FF:000005">
    <property type="entry name" value="Phospholipase B1"/>
    <property type="match status" value="1"/>
</dbReference>
<evidence type="ECO:0000256" key="30">
    <source>
        <dbReference type="ARBA" id="ARBA00048362"/>
    </source>
</evidence>
<dbReference type="InterPro" id="IPR036514">
    <property type="entry name" value="SGNH_hydro_sf"/>
</dbReference>
<evidence type="ECO:0000256" key="19">
    <source>
        <dbReference type="ARBA" id="ARBA00033022"/>
    </source>
</evidence>
<evidence type="ECO:0000256" key="29">
    <source>
        <dbReference type="ARBA" id="ARBA00048227"/>
    </source>
</evidence>
<evidence type="ECO:0000256" key="14">
    <source>
        <dbReference type="ARBA" id="ARBA00023408"/>
    </source>
</evidence>
<evidence type="ECO:0000256" key="6">
    <source>
        <dbReference type="ARBA" id="ARBA00022729"/>
    </source>
</evidence>
<evidence type="ECO:0000256" key="41">
    <source>
        <dbReference type="ARBA" id="ARBA00049372"/>
    </source>
</evidence>
<dbReference type="Gene3D" id="3.40.50.1110">
    <property type="entry name" value="SGNH hydrolase"/>
    <property type="match status" value="1"/>
</dbReference>
<evidence type="ECO:0000256" key="42">
    <source>
        <dbReference type="ARBA" id="ARBA00049461"/>
    </source>
</evidence>
<comment type="catalytic activity">
    <reaction evidence="42">
        <text>2-(9Z-octadecenoyl)-glycerol + H2O = glycerol + (9Z)-octadecenoate + H(+)</text>
        <dbReference type="Rhea" id="RHEA:38491"/>
        <dbReference type="ChEBI" id="CHEBI:15377"/>
        <dbReference type="ChEBI" id="CHEBI:15378"/>
        <dbReference type="ChEBI" id="CHEBI:17754"/>
        <dbReference type="ChEBI" id="CHEBI:30823"/>
        <dbReference type="ChEBI" id="CHEBI:73990"/>
    </reaction>
    <physiologicalReaction direction="left-to-right" evidence="42">
        <dbReference type="Rhea" id="RHEA:38492"/>
    </physiologicalReaction>
</comment>
<keyword evidence="9" id="KW-1133">Transmembrane helix</keyword>
<evidence type="ECO:0000256" key="35">
    <source>
        <dbReference type="ARBA" id="ARBA00048656"/>
    </source>
</evidence>
<organism evidence="44 46">
    <name type="scientific">Polyplax serrata</name>
    <name type="common">Common mouse louse</name>
    <dbReference type="NCBI Taxonomy" id="468196"/>
    <lineage>
        <taxon>Eukaryota</taxon>
        <taxon>Metazoa</taxon>
        <taxon>Ecdysozoa</taxon>
        <taxon>Arthropoda</taxon>
        <taxon>Hexapoda</taxon>
        <taxon>Insecta</taxon>
        <taxon>Pterygota</taxon>
        <taxon>Neoptera</taxon>
        <taxon>Paraneoptera</taxon>
        <taxon>Psocodea</taxon>
        <taxon>Troctomorpha</taxon>
        <taxon>Phthiraptera</taxon>
        <taxon>Anoplura</taxon>
        <taxon>Polyplacidae</taxon>
        <taxon>Polyplax</taxon>
    </lineage>
</organism>
<evidence type="ECO:0000256" key="20">
    <source>
        <dbReference type="ARBA" id="ARBA00045916"/>
    </source>
</evidence>
<comment type="catalytic activity">
    <reaction evidence="34">
        <text>1-hexadecanoyl-2-(9Z-octadecenoyl)-sn-glycero-3-phosphoethanolamine + H2O = 1-hexadecanoyl-sn-glycero-3-phosphoethanolamine + (9Z)-octadecenoate + H(+)</text>
        <dbReference type="Rhea" id="RHEA:40911"/>
        <dbReference type="ChEBI" id="CHEBI:15377"/>
        <dbReference type="ChEBI" id="CHEBI:15378"/>
        <dbReference type="ChEBI" id="CHEBI:30823"/>
        <dbReference type="ChEBI" id="CHEBI:73004"/>
        <dbReference type="ChEBI" id="CHEBI:73007"/>
    </reaction>
    <physiologicalReaction direction="left-to-right" evidence="34">
        <dbReference type="Rhea" id="RHEA:40912"/>
    </physiologicalReaction>
</comment>
<evidence type="ECO:0000256" key="1">
    <source>
        <dbReference type="ARBA" id="ARBA00004247"/>
    </source>
</evidence>
<keyword evidence="45" id="KW-1185">Reference proteome</keyword>
<dbReference type="Pfam" id="PF00657">
    <property type="entry name" value="Lipase_GDSL"/>
    <property type="match status" value="1"/>
</dbReference>
<evidence type="ECO:0000256" key="40">
    <source>
        <dbReference type="ARBA" id="ARBA00049363"/>
    </source>
</evidence>
<comment type="function">
    <text evidence="20">Calcium-independent membrane-associated phospholipase that catalyzes complete diacylation of phospholipids by hydrolyzing both sn-1 and sn-2 fatty acyl chains attached to the glycerol backbone (phospholipase B activity). Has dual phospholipase and lysophospholipase activities toward diacylphospholipids. Preferentially cleaves sn-2 ester bonds over sn-1 bonds. Acts as a lipase toward glycerolipid substrates. Hydrolyzes fatty acyl chains of diacylglycerols with preference for the sn-2 position and of triacylglycerols with not positional selectivity. May also hydrolyze long chain retinyl esters such as retinyl palmitate. May contribute to digestion of dietary phospholipids, glycerolipids and retinoids, facilitating lipid absorption at the brush border.</text>
</comment>
<dbReference type="Proteomes" id="UP001372834">
    <property type="component" value="Unassembled WGS sequence"/>
</dbReference>
<evidence type="ECO:0000256" key="9">
    <source>
        <dbReference type="ARBA" id="ARBA00022989"/>
    </source>
</evidence>
<evidence type="ECO:0000256" key="21">
    <source>
        <dbReference type="ARBA" id="ARBA00047324"/>
    </source>
</evidence>
<name>A0AAN8SE83_POLSC</name>
<dbReference type="AlphaFoldDB" id="A0AAN8SE83"/>
<evidence type="ECO:0000313" key="46">
    <source>
        <dbReference type="Proteomes" id="UP001372834"/>
    </source>
</evidence>
<comment type="catalytic activity">
    <reaction evidence="15">
        <text>a 1,2-diacyl-sn-glycero-3-phosphocholine + H2O = a 1-acyl-sn-glycero-3-phosphocholine + a fatty acid + H(+)</text>
        <dbReference type="Rhea" id="RHEA:15801"/>
        <dbReference type="ChEBI" id="CHEBI:15377"/>
        <dbReference type="ChEBI" id="CHEBI:15378"/>
        <dbReference type="ChEBI" id="CHEBI:28868"/>
        <dbReference type="ChEBI" id="CHEBI:57643"/>
        <dbReference type="ChEBI" id="CHEBI:58168"/>
        <dbReference type="EC" id="3.1.1.4"/>
    </reaction>
    <physiologicalReaction direction="left-to-right" evidence="15">
        <dbReference type="Rhea" id="RHEA:15802"/>
    </physiologicalReaction>
</comment>
<keyword evidence="7" id="KW-0677">Repeat</keyword>
<evidence type="ECO:0000256" key="31">
    <source>
        <dbReference type="ARBA" id="ARBA00048374"/>
    </source>
</evidence>
<dbReference type="GO" id="GO:0004622">
    <property type="term" value="F:phosphatidylcholine lysophospholipase activity"/>
    <property type="evidence" value="ECO:0007669"/>
    <property type="project" value="UniProtKB-EC"/>
</dbReference>
<evidence type="ECO:0000256" key="13">
    <source>
        <dbReference type="ARBA" id="ARBA00023369"/>
    </source>
</evidence>
<evidence type="ECO:0000313" key="44">
    <source>
        <dbReference type="EMBL" id="KAK6645062.1"/>
    </source>
</evidence>
<comment type="catalytic activity">
    <reaction evidence="30">
        <text>1-hexadecanoyl-2-(9Z,12Z-octadecadienoyl)-sn-glycero-3-phosphocholine + H2O = 2-(9Z,12Z-octadecadienoyl)-sn-glycero-3-phosphocholine + hexadecanoate + H(+)</text>
        <dbReference type="Rhea" id="RHEA:40971"/>
        <dbReference type="ChEBI" id="CHEBI:7896"/>
        <dbReference type="ChEBI" id="CHEBI:15377"/>
        <dbReference type="ChEBI" id="CHEBI:15378"/>
        <dbReference type="ChEBI" id="CHEBI:73002"/>
        <dbReference type="ChEBI" id="CHEBI:76084"/>
    </reaction>
    <physiologicalReaction direction="left-to-right" evidence="30">
        <dbReference type="Rhea" id="RHEA:40972"/>
    </physiologicalReaction>
</comment>
<dbReference type="GO" id="GO:0006644">
    <property type="term" value="P:phospholipid metabolic process"/>
    <property type="evidence" value="ECO:0007669"/>
    <property type="project" value="TreeGrafter"/>
</dbReference>
<keyword evidence="10" id="KW-0443">Lipid metabolism</keyword>
<comment type="similarity">
    <text evidence="2">Belongs to the 'GDSL' lipolytic enzyme family. Phospholipase B1 subfamily.</text>
</comment>
<evidence type="ECO:0000256" key="12">
    <source>
        <dbReference type="ARBA" id="ARBA00023180"/>
    </source>
</evidence>
<dbReference type="GO" id="GO:0004623">
    <property type="term" value="F:phospholipase A2 activity"/>
    <property type="evidence" value="ECO:0007669"/>
    <property type="project" value="UniProtKB-EC"/>
</dbReference>
<comment type="catalytic activity">
    <reaction evidence="27">
        <text>a 1-O-alkyl-2-acyl-sn-glycero-3-phosphocholine + H2O = a 1-O-alkyl-sn-glycero-3-phosphocholine + a fatty acid + H(+)</text>
        <dbReference type="Rhea" id="RHEA:36231"/>
        <dbReference type="ChEBI" id="CHEBI:15377"/>
        <dbReference type="ChEBI" id="CHEBI:15378"/>
        <dbReference type="ChEBI" id="CHEBI:28868"/>
        <dbReference type="ChEBI" id="CHEBI:30909"/>
        <dbReference type="ChEBI" id="CHEBI:36702"/>
        <dbReference type="EC" id="3.1.1.4"/>
    </reaction>
    <physiologicalReaction direction="left-to-right" evidence="27">
        <dbReference type="Rhea" id="RHEA:36232"/>
    </physiologicalReaction>
</comment>
<proteinExistence type="inferred from homology"/>
<evidence type="ECO:0000256" key="25">
    <source>
        <dbReference type="ARBA" id="ARBA00048011"/>
    </source>
</evidence>
<dbReference type="PANTHER" id="PTHR21325">
    <property type="entry name" value="PHOSPHOLIPASE B, PLB1"/>
    <property type="match status" value="1"/>
</dbReference>
<evidence type="ECO:0000256" key="5">
    <source>
        <dbReference type="ARBA" id="ARBA00022692"/>
    </source>
</evidence>
<comment type="catalytic activity">
    <reaction evidence="37">
        <text>1,3-dihexadecanoyl-2-(9Z-octadecenoyl)glycerol + H2O = 1,3-dihexadecanoylglycerol + (9Z)-octadecenoate + H(+)</text>
        <dbReference type="Rhea" id="RHEA:40983"/>
        <dbReference type="ChEBI" id="CHEBI:15377"/>
        <dbReference type="ChEBI" id="CHEBI:15378"/>
        <dbReference type="ChEBI" id="CHEBI:30823"/>
        <dbReference type="ChEBI" id="CHEBI:75688"/>
        <dbReference type="ChEBI" id="CHEBI:77619"/>
    </reaction>
    <physiologicalReaction direction="left-to-right" evidence="37">
        <dbReference type="Rhea" id="RHEA:40984"/>
    </physiologicalReaction>
</comment>
<dbReference type="InterPro" id="IPR038885">
    <property type="entry name" value="PLB1"/>
</dbReference>
<accession>A0AAN8SE83</accession>
<comment type="subcellular location">
    <subcellularLocation>
        <location evidence="1">Apical cell membrane</location>
        <topology evidence="1">Single-pass type I membrane protein</topology>
    </subcellularLocation>
</comment>
<comment type="catalytic activity">
    <reaction evidence="39">
        <text>1-hexadecanoyl-2-(9Z)-octadecenoyl-3-octadecanoyl-sn-glycerol + H2O = 1-hexadecanoyl-3-octadecanoyl-sn-glycerol + (9Z)-octadecenoate + H(+)</text>
        <dbReference type="Rhea" id="RHEA:41103"/>
        <dbReference type="ChEBI" id="CHEBI:15377"/>
        <dbReference type="ChEBI" id="CHEBI:15378"/>
        <dbReference type="ChEBI" id="CHEBI:30823"/>
        <dbReference type="ChEBI" id="CHEBI:77623"/>
        <dbReference type="ChEBI" id="CHEBI:77624"/>
    </reaction>
    <physiologicalReaction direction="left-to-right" evidence="39">
        <dbReference type="Rhea" id="RHEA:41104"/>
    </physiologicalReaction>
</comment>
<comment type="catalytic activity">
    <reaction evidence="26">
        <text>1-hexadecanoyl-2-(9Z-octadecenoyl)-sn-glycero-3-phospho-(1'-sn-glycerol) + H2O = 1-hexadecanoyl-sn-glycero-3-phospho-(1'-sn-glycerol) + (9Z)-octadecenoate + H(+)</text>
        <dbReference type="Rhea" id="RHEA:40919"/>
        <dbReference type="ChEBI" id="CHEBI:15377"/>
        <dbReference type="ChEBI" id="CHEBI:15378"/>
        <dbReference type="ChEBI" id="CHEBI:30823"/>
        <dbReference type="ChEBI" id="CHEBI:72841"/>
        <dbReference type="ChEBI" id="CHEBI:75158"/>
    </reaction>
    <physiologicalReaction direction="left-to-right" evidence="26">
        <dbReference type="Rhea" id="RHEA:40920"/>
    </physiologicalReaction>
</comment>
<evidence type="ECO:0000256" key="32">
    <source>
        <dbReference type="ARBA" id="ARBA00048386"/>
    </source>
</evidence>
<comment type="catalytic activity">
    <reaction evidence="23">
        <text>1-(9Z-octadecenoyl)-glycerol + H2O = glycerol + (9Z)-octadecenoate + H(+)</text>
        <dbReference type="Rhea" id="RHEA:38487"/>
        <dbReference type="ChEBI" id="CHEBI:15377"/>
        <dbReference type="ChEBI" id="CHEBI:15378"/>
        <dbReference type="ChEBI" id="CHEBI:17754"/>
        <dbReference type="ChEBI" id="CHEBI:30823"/>
        <dbReference type="ChEBI" id="CHEBI:75342"/>
    </reaction>
    <physiologicalReaction direction="left-to-right" evidence="23">
        <dbReference type="Rhea" id="RHEA:38488"/>
    </physiologicalReaction>
</comment>
<keyword evidence="11" id="KW-0472">Membrane</keyword>
<evidence type="ECO:0000313" key="45">
    <source>
        <dbReference type="Proteomes" id="UP001359485"/>
    </source>
</evidence>
<comment type="caution">
    <text evidence="44">The sequence shown here is derived from an EMBL/GenBank/DDBJ whole genome shotgun (WGS) entry which is preliminary data.</text>
</comment>
<dbReference type="SUPFAM" id="SSF52266">
    <property type="entry name" value="SGNH hydrolase"/>
    <property type="match status" value="1"/>
</dbReference>
<dbReference type="PANTHER" id="PTHR21325:SF31">
    <property type="entry name" value="GH22081P-RELATED"/>
    <property type="match status" value="1"/>
</dbReference>
<dbReference type="EMBL" id="JAWJWE010000001">
    <property type="protein sequence ID" value="KAK6645062.1"/>
    <property type="molecule type" value="Genomic_DNA"/>
</dbReference>
<evidence type="ECO:0000256" key="38">
    <source>
        <dbReference type="ARBA" id="ARBA00048872"/>
    </source>
</evidence>
<dbReference type="Proteomes" id="UP001359485">
    <property type="component" value="Unassembled WGS sequence"/>
</dbReference>
<evidence type="ECO:0000313" key="43">
    <source>
        <dbReference type="EMBL" id="KAK6633750.1"/>
    </source>
</evidence>
<evidence type="ECO:0000256" key="15">
    <source>
        <dbReference type="ARBA" id="ARBA00023422"/>
    </source>
</evidence>
<evidence type="ECO:0000256" key="7">
    <source>
        <dbReference type="ARBA" id="ARBA00022737"/>
    </source>
</evidence>
<evidence type="ECO:0000256" key="28">
    <source>
        <dbReference type="ARBA" id="ARBA00048058"/>
    </source>
</evidence>
<keyword evidence="6" id="KW-0732">Signal</keyword>
<comment type="catalytic activity">
    <reaction evidence="38">
        <text>1-O-hexadecyl-2-(9Z)-octadecenoyl-sn-glycero-3-phosphocholine + H2O = 1-O-hexadecyl-sn-glycero-3-phosphocholine + (9Z)-octadecenoate + H(+)</text>
        <dbReference type="Rhea" id="RHEA:40915"/>
        <dbReference type="ChEBI" id="CHEBI:15377"/>
        <dbReference type="ChEBI" id="CHEBI:15378"/>
        <dbReference type="ChEBI" id="CHEBI:30823"/>
        <dbReference type="ChEBI" id="CHEBI:34112"/>
        <dbReference type="ChEBI" id="CHEBI:64496"/>
    </reaction>
    <physiologicalReaction direction="left-to-right" evidence="38">
        <dbReference type="Rhea" id="RHEA:40916"/>
    </physiologicalReaction>
</comment>
<comment type="catalytic activity">
    <reaction evidence="31">
        <text>1-octadecanoyl-2-(9Z,12Z)-octadecadienoyl-sn-glycerol + H2O = 1-octadecanoyl-sn-glycerol + (9Z,12Z)-octadecadienoate + H(+)</text>
        <dbReference type="Rhea" id="RHEA:40927"/>
        <dbReference type="ChEBI" id="CHEBI:15377"/>
        <dbReference type="ChEBI" id="CHEBI:15378"/>
        <dbReference type="ChEBI" id="CHEBI:30245"/>
        <dbReference type="ChEBI" id="CHEBI:75550"/>
        <dbReference type="ChEBI" id="CHEBI:77097"/>
    </reaction>
    <physiologicalReaction direction="left-to-right" evidence="31">
        <dbReference type="Rhea" id="RHEA:40928"/>
    </physiologicalReaction>
</comment>
<dbReference type="GO" id="GO:0016324">
    <property type="term" value="C:apical plasma membrane"/>
    <property type="evidence" value="ECO:0007669"/>
    <property type="project" value="UniProtKB-SubCell"/>
</dbReference>
<evidence type="ECO:0000256" key="17">
    <source>
        <dbReference type="ARBA" id="ARBA00031182"/>
    </source>
</evidence>
<evidence type="ECO:0000256" key="39">
    <source>
        <dbReference type="ARBA" id="ARBA00048939"/>
    </source>
</evidence>
<evidence type="ECO:0000256" key="26">
    <source>
        <dbReference type="ARBA" id="ARBA00048015"/>
    </source>
</evidence>
<comment type="catalytic activity">
    <reaction evidence="36">
        <text>1-hexadecanoyl-2-(9Z-octadecenoyl)-sn-glycero-3-phosphocholine + H2O = 1-hexadecanoyl-sn-glycero-3-phosphocholine + (9Z)-octadecenoate + H(+)</text>
        <dbReference type="Rhea" id="RHEA:38779"/>
        <dbReference type="ChEBI" id="CHEBI:15377"/>
        <dbReference type="ChEBI" id="CHEBI:15378"/>
        <dbReference type="ChEBI" id="CHEBI:30823"/>
        <dbReference type="ChEBI" id="CHEBI:72998"/>
        <dbReference type="ChEBI" id="CHEBI:73001"/>
    </reaction>
    <physiologicalReaction direction="left-to-right" evidence="36">
        <dbReference type="Rhea" id="RHEA:38780"/>
    </physiologicalReaction>
</comment>
<comment type="catalytic activity">
    <reaction evidence="41">
        <text>1,3-di-(9Z-octadecenoyl)-glycerol + H2O = 1-(9Z-octadecenoyl)-glycerol + (9Z)-octadecenoate + H(+)</text>
        <dbReference type="Rhea" id="RHEA:39939"/>
        <dbReference type="ChEBI" id="CHEBI:15377"/>
        <dbReference type="ChEBI" id="CHEBI:15378"/>
        <dbReference type="ChEBI" id="CHEBI:30823"/>
        <dbReference type="ChEBI" id="CHEBI:75342"/>
        <dbReference type="ChEBI" id="CHEBI:75735"/>
    </reaction>
    <physiologicalReaction direction="left-to-right" evidence="41">
        <dbReference type="Rhea" id="RHEA:39940"/>
    </physiologicalReaction>
</comment>
<comment type="catalytic activity">
    <reaction evidence="24">
        <text>1-hexadecanoyl-2-(9Z)-octadecenoyl-3-octadecanoyl-sn-glycerol + H2O = 1-hexadecanoyl-2-(9Z-octadecenoyl)-sn-glycerol + octadecanoate + H(+)</text>
        <dbReference type="Rhea" id="RHEA:41111"/>
        <dbReference type="ChEBI" id="CHEBI:15377"/>
        <dbReference type="ChEBI" id="CHEBI:15378"/>
        <dbReference type="ChEBI" id="CHEBI:25629"/>
        <dbReference type="ChEBI" id="CHEBI:75466"/>
        <dbReference type="ChEBI" id="CHEBI:77623"/>
    </reaction>
    <physiologicalReaction direction="left-to-right" evidence="24">
        <dbReference type="Rhea" id="RHEA:41112"/>
    </physiologicalReaction>
</comment>
<comment type="catalytic activity">
    <reaction evidence="21">
        <text>1-hexadecanoyl-2-(9Z)-octadecenoyl-3-octadecanoyl-sn-glycerol + H2O = 2-(9Z-octadecenoyl)-3-octadecanoyl-sn-glycerol + hexadecanoate + H(+)</text>
        <dbReference type="Rhea" id="RHEA:41107"/>
        <dbReference type="ChEBI" id="CHEBI:7896"/>
        <dbReference type="ChEBI" id="CHEBI:15377"/>
        <dbReference type="ChEBI" id="CHEBI:15378"/>
        <dbReference type="ChEBI" id="CHEBI:75558"/>
        <dbReference type="ChEBI" id="CHEBI:77623"/>
    </reaction>
    <physiologicalReaction direction="left-to-right" evidence="21">
        <dbReference type="Rhea" id="RHEA:41108"/>
    </physiologicalReaction>
</comment>
<dbReference type="EMBL" id="JAWJWF010000004">
    <property type="protein sequence ID" value="KAK6633750.1"/>
    <property type="molecule type" value="Genomic_DNA"/>
</dbReference>
<comment type="catalytic activity">
    <reaction evidence="40">
        <text>1,2-dihexadecanoyl-sn-glycero-3-phosphocholine + 2 H2O = sn-glycerol 3-phosphocholine + 2 hexadecanoate + 2 H(+)</text>
        <dbReference type="Rhea" id="RHEA:40975"/>
        <dbReference type="ChEBI" id="CHEBI:7896"/>
        <dbReference type="ChEBI" id="CHEBI:15377"/>
        <dbReference type="ChEBI" id="CHEBI:15378"/>
        <dbReference type="ChEBI" id="CHEBI:16870"/>
        <dbReference type="ChEBI" id="CHEBI:72999"/>
    </reaction>
    <physiologicalReaction direction="left-to-right" evidence="40">
        <dbReference type="Rhea" id="RHEA:40976"/>
    </physiologicalReaction>
</comment>
<comment type="catalytic activity">
    <reaction evidence="35">
        <text>1-hexadecanoyl-sn-glycero-3-phosphocholine + H2O = sn-glycerol 3-phosphocholine + hexadecanoate + H(+)</text>
        <dbReference type="Rhea" id="RHEA:40435"/>
        <dbReference type="ChEBI" id="CHEBI:7896"/>
        <dbReference type="ChEBI" id="CHEBI:15377"/>
        <dbReference type="ChEBI" id="CHEBI:15378"/>
        <dbReference type="ChEBI" id="CHEBI:16870"/>
        <dbReference type="ChEBI" id="CHEBI:72998"/>
    </reaction>
    <physiologicalReaction direction="left-to-right" evidence="35">
        <dbReference type="Rhea" id="RHEA:40436"/>
    </physiologicalReaction>
</comment>
<comment type="catalytic activity">
    <reaction evidence="29">
        <text>1,2-dihexadecanoyl-sn-glycero-3-phosphocholine + H2O = 1-hexadecanoyl-sn-glycero-3-phosphocholine + hexadecanoate + H(+)</text>
        <dbReference type="Rhea" id="RHEA:41223"/>
        <dbReference type="ChEBI" id="CHEBI:7896"/>
        <dbReference type="ChEBI" id="CHEBI:15377"/>
        <dbReference type="ChEBI" id="CHEBI:15378"/>
        <dbReference type="ChEBI" id="CHEBI:72998"/>
        <dbReference type="ChEBI" id="CHEBI:72999"/>
    </reaction>
    <physiologicalReaction direction="left-to-right" evidence="29">
        <dbReference type="Rhea" id="RHEA:41224"/>
    </physiologicalReaction>
</comment>
<comment type="catalytic activity">
    <reaction evidence="14">
        <text>1-hexadecanoyl-2-(9Z,12Z-octadecadienoyl)-sn-glycero-3-phosphocholine + H2O = (9Z,12Z)-octadecadienoate + 1-hexadecanoyl-sn-glycero-3-phosphocholine + H(+)</text>
        <dbReference type="Rhea" id="RHEA:40811"/>
        <dbReference type="ChEBI" id="CHEBI:15377"/>
        <dbReference type="ChEBI" id="CHEBI:15378"/>
        <dbReference type="ChEBI" id="CHEBI:30245"/>
        <dbReference type="ChEBI" id="CHEBI:72998"/>
        <dbReference type="ChEBI" id="CHEBI:73002"/>
    </reaction>
    <physiologicalReaction direction="left-to-right" evidence="14">
        <dbReference type="Rhea" id="RHEA:40812"/>
    </physiologicalReaction>
</comment>
<comment type="catalytic activity">
    <reaction evidence="13">
        <text>a triacylglycerol + H2O = a diacylglycerol + a fatty acid + H(+)</text>
        <dbReference type="Rhea" id="RHEA:12044"/>
        <dbReference type="ChEBI" id="CHEBI:15377"/>
        <dbReference type="ChEBI" id="CHEBI:15378"/>
        <dbReference type="ChEBI" id="CHEBI:17855"/>
        <dbReference type="ChEBI" id="CHEBI:18035"/>
        <dbReference type="ChEBI" id="CHEBI:28868"/>
        <dbReference type="EC" id="3.1.1.3"/>
    </reaction>
    <physiologicalReaction direction="left-to-right" evidence="13">
        <dbReference type="Rhea" id="RHEA:12045"/>
    </physiologicalReaction>
</comment>
<evidence type="ECO:0000256" key="27">
    <source>
        <dbReference type="ARBA" id="ARBA00048049"/>
    </source>
</evidence>
<evidence type="ECO:0000256" key="34">
    <source>
        <dbReference type="ARBA" id="ARBA00048613"/>
    </source>
</evidence>
<comment type="catalytic activity">
    <reaction evidence="28">
        <text>1,2-di-(9Z-octadecenoyl)-sn-glycero-3-phosphocholine + H2O = 1-(9Z-octadecenoyl)-sn-glycero-3-phosphocholine + (9Z)-octadecenoate + H(+)</text>
        <dbReference type="Rhea" id="RHEA:40923"/>
        <dbReference type="ChEBI" id="CHEBI:15377"/>
        <dbReference type="ChEBI" id="CHEBI:15378"/>
        <dbReference type="ChEBI" id="CHEBI:28610"/>
        <dbReference type="ChEBI" id="CHEBI:30823"/>
        <dbReference type="ChEBI" id="CHEBI:74669"/>
    </reaction>
    <physiologicalReaction direction="left-to-right" evidence="28">
        <dbReference type="Rhea" id="RHEA:40924"/>
    </physiologicalReaction>
</comment>
<dbReference type="InterPro" id="IPR035547">
    <property type="entry name" value="Phospholipase_B"/>
</dbReference>
<evidence type="ECO:0000256" key="23">
    <source>
        <dbReference type="ARBA" id="ARBA00047438"/>
    </source>
</evidence>
<keyword evidence="12" id="KW-0325">Glycoprotein</keyword>
<comment type="catalytic activity">
    <reaction evidence="33">
        <text>a 1-acyl-sn-glycero-3-phosphocholine + H2O = sn-glycerol 3-phosphocholine + a fatty acid + H(+)</text>
        <dbReference type="Rhea" id="RHEA:15177"/>
        <dbReference type="ChEBI" id="CHEBI:15377"/>
        <dbReference type="ChEBI" id="CHEBI:15378"/>
        <dbReference type="ChEBI" id="CHEBI:16870"/>
        <dbReference type="ChEBI" id="CHEBI:28868"/>
        <dbReference type="ChEBI" id="CHEBI:58168"/>
        <dbReference type="EC" id="3.1.1.5"/>
    </reaction>
    <physiologicalReaction direction="left-to-right" evidence="33">
        <dbReference type="Rhea" id="RHEA:15178"/>
    </physiologicalReaction>
</comment>
<evidence type="ECO:0000256" key="24">
    <source>
        <dbReference type="ARBA" id="ARBA00047459"/>
    </source>
</evidence>
<comment type="catalytic activity">
    <reaction evidence="25">
        <text>2,3-di-(9Z)-octadecenoyl-sn-glycerol + H2O = 3-(9Z-octadecenoyl)-sn-glycerol + (9Z)-octadecenoate + H(+)</text>
        <dbReference type="Rhea" id="RHEA:42604"/>
        <dbReference type="ChEBI" id="CHEBI:15377"/>
        <dbReference type="ChEBI" id="CHEBI:15378"/>
        <dbReference type="ChEBI" id="CHEBI:30823"/>
        <dbReference type="ChEBI" id="CHEBI:75824"/>
        <dbReference type="ChEBI" id="CHEBI:75938"/>
    </reaction>
    <physiologicalReaction direction="left-to-right" evidence="25">
        <dbReference type="Rhea" id="RHEA:42605"/>
    </physiologicalReaction>
</comment>
<keyword evidence="8" id="KW-0378">Hydrolase</keyword>
<dbReference type="CDD" id="cd01824">
    <property type="entry name" value="Phospholipase_B_like"/>
    <property type="match status" value="1"/>
</dbReference>
<comment type="catalytic activity">
    <reaction evidence="22">
        <text>1,3-dihexadecanoyl-2-(9Z-octadecenoyl)glycerol + H2O = 1-hexadecanoyl-2-(9Z-octadecenoyl)-glycerol + hexadecanoate + H(+)</text>
        <dbReference type="Rhea" id="RHEA:40979"/>
        <dbReference type="ChEBI" id="CHEBI:7896"/>
        <dbReference type="ChEBI" id="CHEBI:15377"/>
        <dbReference type="ChEBI" id="CHEBI:15378"/>
        <dbReference type="ChEBI" id="CHEBI:75585"/>
        <dbReference type="ChEBI" id="CHEBI:75688"/>
    </reaction>
    <physiologicalReaction direction="left-to-right" evidence="22">
        <dbReference type="Rhea" id="RHEA:40980"/>
    </physiologicalReaction>
</comment>
<evidence type="ECO:0000256" key="18">
    <source>
        <dbReference type="ARBA" id="ARBA00031485"/>
    </source>
</evidence>
<evidence type="ECO:0000256" key="37">
    <source>
        <dbReference type="ARBA" id="ARBA00048869"/>
    </source>
</evidence>
<evidence type="ECO:0000256" key="36">
    <source>
        <dbReference type="ARBA" id="ARBA00048699"/>
    </source>
</evidence>
<sequence length="388" mass="44703">MSNTSSYTNETFYYPQRRDTVRRQKVIPFSFPFPCANSTAYGRSFRRPTSVHRLRPGDIDVVGAMGDSLVAGNGALEEFAFGTVIEYRGVSWCAGGEGTWRQYLTLPNILKEFNPKLKGYSRGKGEFLSKNSGMNVAFPVSADADALAQAKYLVKKMKNDPTIDYQNDWKMITIFFGANDLCSSQCFNKEGTSAIKHRRKLMEALDYLYDYMPRTFVNLIPVLDVTVSVRQKRSIVCRFLHRLFCTCFHTGRDVDEYDVISQLVLDYQDAERQLVQSGRYDTKEDFTVVLQPFMTAFNSPADKSQRYKPFIDKSFITYDCFHFSQKGHALGANMLWNNLLEPVGRKSRKQLSHIMAEFRCPSYEAPYFFTNLNSDTYLRYGTQLYYEL</sequence>
<evidence type="ECO:0000256" key="4">
    <source>
        <dbReference type="ARBA" id="ARBA00022475"/>
    </source>
</evidence>
<dbReference type="InterPro" id="IPR001087">
    <property type="entry name" value="GDSL"/>
</dbReference>
<evidence type="ECO:0000256" key="16">
    <source>
        <dbReference type="ARBA" id="ARBA00029723"/>
    </source>
</evidence>
<evidence type="ECO:0000256" key="8">
    <source>
        <dbReference type="ARBA" id="ARBA00022801"/>
    </source>
</evidence>
<evidence type="ECO:0000256" key="2">
    <source>
        <dbReference type="ARBA" id="ARBA00009979"/>
    </source>
</evidence>
<evidence type="ECO:0000256" key="10">
    <source>
        <dbReference type="ARBA" id="ARBA00023098"/>
    </source>
</evidence>
<evidence type="ECO:0000256" key="3">
    <source>
        <dbReference type="ARBA" id="ARBA00015133"/>
    </source>
</evidence>
<evidence type="ECO:0000256" key="33">
    <source>
        <dbReference type="ARBA" id="ARBA00048454"/>
    </source>
</evidence>
<comment type="catalytic activity">
    <reaction evidence="32">
        <text>1,2,3-tri-(9Z-octadecenoyl)-glycerol + H2O = di-(9Z)-octadecenoylglycerol + (9Z)-octadecenoate + H(+)</text>
        <dbReference type="Rhea" id="RHEA:38575"/>
        <dbReference type="ChEBI" id="CHEBI:15377"/>
        <dbReference type="ChEBI" id="CHEBI:15378"/>
        <dbReference type="ChEBI" id="CHEBI:30823"/>
        <dbReference type="ChEBI" id="CHEBI:53753"/>
        <dbReference type="ChEBI" id="CHEBI:75945"/>
    </reaction>
    <physiologicalReaction direction="left-to-right" evidence="32">
        <dbReference type="Rhea" id="RHEA:38576"/>
    </physiologicalReaction>
</comment>
<gene>
    <name evidence="44" type="ORF">RUM43_001338</name>
    <name evidence="43" type="ORF">RUM44_004357</name>
</gene>
<protein>
    <recommendedName>
        <fullName evidence="3">Phospholipase B1, membrane-associated</fullName>
    </recommendedName>
    <alternativeName>
        <fullName evidence="16">Lysophospholipase</fullName>
    </alternativeName>
    <alternativeName>
        <fullName evidence="17">Phospholipase A2</fullName>
    </alternativeName>
    <alternativeName>
        <fullName evidence="19">Phospholipase B/lipase</fullName>
    </alternativeName>
    <alternativeName>
        <fullName evidence="18">Triacylglycerol lipase</fullName>
    </alternativeName>
</protein>
<evidence type="ECO:0000256" key="11">
    <source>
        <dbReference type="ARBA" id="ARBA00023136"/>
    </source>
</evidence>
<keyword evidence="5" id="KW-0812">Transmembrane</keyword>
<reference evidence="44 46" key="1">
    <citation type="submission" date="2023-10" db="EMBL/GenBank/DDBJ databases">
        <title>Genomes of two closely related lineages of the louse Polyplax serrata with different host specificities.</title>
        <authorList>
            <person name="Martinu J."/>
            <person name="Tarabai H."/>
            <person name="Stefka J."/>
            <person name="Hypsa V."/>
        </authorList>
    </citation>
    <scope>NUCLEOTIDE SEQUENCE [LARGE SCALE GENOMIC DNA]</scope>
    <source>
        <strain evidence="43">98ZLc_SE</strain>
        <strain evidence="44">HR10_N</strain>
    </source>
</reference>
<keyword evidence="4" id="KW-1003">Cell membrane</keyword>
<evidence type="ECO:0000256" key="22">
    <source>
        <dbReference type="ARBA" id="ARBA00047363"/>
    </source>
</evidence>